<organism evidence="2 3">
    <name type="scientific">Lithospermum erythrorhizon</name>
    <name type="common">Purple gromwell</name>
    <name type="synonym">Lithospermum officinale var. erythrorhizon</name>
    <dbReference type="NCBI Taxonomy" id="34254"/>
    <lineage>
        <taxon>Eukaryota</taxon>
        <taxon>Viridiplantae</taxon>
        <taxon>Streptophyta</taxon>
        <taxon>Embryophyta</taxon>
        <taxon>Tracheophyta</taxon>
        <taxon>Spermatophyta</taxon>
        <taxon>Magnoliopsida</taxon>
        <taxon>eudicotyledons</taxon>
        <taxon>Gunneridae</taxon>
        <taxon>Pentapetalae</taxon>
        <taxon>asterids</taxon>
        <taxon>lamiids</taxon>
        <taxon>Boraginales</taxon>
        <taxon>Boraginaceae</taxon>
        <taxon>Boraginoideae</taxon>
        <taxon>Lithospermeae</taxon>
        <taxon>Lithospermum</taxon>
    </lineage>
</organism>
<accession>A0AAV3NII3</accession>
<keyword evidence="3" id="KW-1185">Reference proteome</keyword>
<sequence>MDVFIPEEYVIRRRMEKAAARGSRTSRNHHNNNGGDKMDNNNGRQHEYSTKLEGKKVATSDDGGLMESVVFSYLSA</sequence>
<evidence type="ECO:0000313" key="2">
    <source>
        <dbReference type="EMBL" id="GAA0138886.1"/>
    </source>
</evidence>
<dbReference type="Proteomes" id="UP001454036">
    <property type="component" value="Unassembled WGS sequence"/>
</dbReference>
<comment type="caution">
    <text evidence="2">The sequence shown here is derived from an EMBL/GenBank/DDBJ whole genome shotgun (WGS) entry which is preliminary data.</text>
</comment>
<feature type="compositionally biased region" description="Basic and acidic residues" evidence="1">
    <location>
        <begin position="36"/>
        <end position="59"/>
    </location>
</feature>
<feature type="region of interest" description="Disordered" evidence="1">
    <location>
        <begin position="16"/>
        <end position="59"/>
    </location>
</feature>
<evidence type="ECO:0000313" key="3">
    <source>
        <dbReference type="Proteomes" id="UP001454036"/>
    </source>
</evidence>
<dbReference type="EMBL" id="BAABME010000042">
    <property type="protein sequence ID" value="GAA0138886.1"/>
    <property type="molecule type" value="Genomic_DNA"/>
</dbReference>
<evidence type="ECO:0000256" key="1">
    <source>
        <dbReference type="SAM" id="MobiDB-lite"/>
    </source>
</evidence>
<name>A0AAV3NII3_LITER</name>
<dbReference type="AlphaFoldDB" id="A0AAV3NII3"/>
<protein>
    <submittedName>
        <fullName evidence="2">Uncharacterized protein</fullName>
    </submittedName>
</protein>
<reference evidence="2 3" key="1">
    <citation type="submission" date="2024-01" db="EMBL/GenBank/DDBJ databases">
        <title>The complete chloroplast genome sequence of Lithospermum erythrorhizon: insights into the phylogenetic relationship among Boraginaceae species and the maternal lineages of purple gromwells.</title>
        <authorList>
            <person name="Okada T."/>
            <person name="Watanabe K."/>
        </authorList>
    </citation>
    <scope>NUCLEOTIDE SEQUENCE [LARGE SCALE GENOMIC DNA]</scope>
</reference>
<proteinExistence type="predicted"/>
<gene>
    <name evidence="2" type="ORF">LIER_00544</name>
</gene>